<evidence type="ECO:0000256" key="2">
    <source>
        <dbReference type="ARBA" id="ARBA00009477"/>
    </source>
</evidence>
<evidence type="ECO:0000313" key="14">
    <source>
        <dbReference type="Proteomes" id="UP000246077"/>
    </source>
</evidence>
<evidence type="ECO:0000259" key="11">
    <source>
        <dbReference type="Pfam" id="PF25994"/>
    </source>
</evidence>
<dbReference type="Pfam" id="PF25994">
    <property type="entry name" value="HH_AprE"/>
    <property type="match status" value="1"/>
</dbReference>
<comment type="similarity">
    <text evidence="2 9">Belongs to the membrane fusion protein (MFP) (TC 8.A.1) family.</text>
</comment>
<evidence type="ECO:0000313" key="13">
    <source>
        <dbReference type="EMBL" id="PWR21658.1"/>
    </source>
</evidence>
<dbReference type="RefSeq" id="WP_109920303.1">
    <property type="nucleotide sequence ID" value="NZ_QGLF01000002.1"/>
</dbReference>
<dbReference type="InterPro" id="IPR058982">
    <property type="entry name" value="Beta-barrel_AprE"/>
</dbReference>
<dbReference type="InterPro" id="IPR050739">
    <property type="entry name" value="MFP"/>
</dbReference>
<keyword evidence="3 9" id="KW-0813">Transport</keyword>
<keyword evidence="5 9" id="KW-0997">Cell inner membrane</keyword>
<reference evidence="14" key="1">
    <citation type="submission" date="2018-05" db="EMBL/GenBank/DDBJ databases">
        <title>Zavarzinia sp. HR-AS.</title>
        <authorList>
            <person name="Lee Y."/>
            <person name="Jeon C.O."/>
        </authorList>
    </citation>
    <scope>NUCLEOTIDE SEQUENCE [LARGE SCALE GENOMIC DNA]</scope>
    <source>
        <strain evidence="14">DSM 1231</strain>
    </source>
</reference>
<dbReference type="GO" id="GO:0015031">
    <property type="term" value="P:protein transport"/>
    <property type="evidence" value="ECO:0007669"/>
    <property type="project" value="InterPro"/>
</dbReference>
<dbReference type="PRINTS" id="PR01490">
    <property type="entry name" value="RTXTOXIND"/>
</dbReference>
<evidence type="ECO:0000256" key="5">
    <source>
        <dbReference type="ARBA" id="ARBA00022519"/>
    </source>
</evidence>
<feature type="domain" description="AprE-like beta-barrel" evidence="12">
    <location>
        <begin position="315"/>
        <end position="403"/>
    </location>
</feature>
<evidence type="ECO:0000259" key="12">
    <source>
        <dbReference type="Pfam" id="PF26002"/>
    </source>
</evidence>
<keyword evidence="6" id="KW-0812">Transmembrane</keyword>
<protein>
    <recommendedName>
        <fullName evidence="9">Membrane fusion protein (MFP) family protein</fullName>
    </recommendedName>
</protein>
<dbReference type="InterPro" id="IPR010129">
    <property type="entry name" value="T1SS_HlyD"/>
</dbReference>
<evidence type="ECO:0000256" key="9">
    <source>
        <dbReference type="RuleBase" id="RU365093"/>
    </source>
</evidence>
<evidence type="ECO:0000256" key="6">
    <source>
        <dbReference type="ARBA" id="ARBA00022692"/>
    </source>
</evidence>
<name>A0A317E3H4_9PROT</name>
<proteinExistence type="inferred from homology"/>
<dbReference type="OrthoDB" id="9810980at2"/>
<dbReference type="AlphaFoldDB" id="A0A317E3H4"/>
<evidence type="ECO:0000256" key="10">
    <source>
        <dbReference type="SAM" id="Coils"/>
    </source>
</evidence>
<keyword evidence="8" id="KW-0472">Membrane</keyword>
<evidence type="ECO:0000256" key="7">
    <source>
        <dbReference type="ARBA" id="ARBA00022989"/>
    </source>
</evidence>
<dbReference type="Gene3D" id="2.40.30.170">
    <property type="match status" value="1"/>
</dbReference>
<comment type="caution">
    <text evidence="13">The sequence shown here is derived from an EMBL/GenBank/DDBJ whole genome shotgun (WGS) entry which is preliminary data.</text>
</comment>
<keyword evidence="14" id="KW-1185">Reference proteome</keyword>
<gene>
    <name evidence="13" type="ORF">DKG75_06560</name>
</gene>
<keyword evidence="4 9" id="KW-1003">Cell membrane</keyword>
<feature type="domain" description="AprE-like long alpha-helical hairpin" evidence="11">
    <location>
        <begin position="88"/>
        <end position="273"/>
    </location>
</feature>
<dbReference type="NCBIfam" id="TIGR01843">
    <property type="entry name" value="type_I_hlyD"/>
    <property type="match status" value="1"/>
</dbReference>
<keyword evidence="7" id="KW-1133">Transmembrane helix</keyword>
<dbReference type="Pfam" id="PF26002">
    <property type="entry name" value="Beta-barrel_AprE"/>
    <property type="match status" value="1"/>
</dbReference>
<evidence type="ECO:0000256" key="3">
    <source>
        <dbReference type="ARBA" id="ARBA00022448"/>
    </source>
</evidence>
<evidence type="ECO:0000256" key="8">
    <source>
        <dbReference type="ARBA" id="ARBA00023136"/>
    </source>
</evidence>
<organism evidence="13 14">
    <name type="scientific">Zavarzinia compransoris</name>
    <dbReference type="NCBI Taxonomy" id="1264899"/>
    <lineage>
        <taxon>Bacteria</taxon>
        <taxon>Pseudomonadati</taxon>
        <taxon>Pseudomonadota</taxon>
        <taxon>Alphaproteobacteria</taxon>
        <taxon>Rhodospirillales</taxon>
        <taxon>Zavarziniaceae</taxon>
        <taxon>Zavarzinia</taxon>
    </lineage>
</organism>
<dbReference type="Proteomes" id="UP000246077">
    <property type="component" value="Unassembled WGS sequence"/>
</dbReference>
<dbReference type="EMBL" id="QGLF01000002">
    <property type="protein sequence ID" value="PWR21658.1"/>
    <property type="molecule type" value="Genomic_DNA"/>
</dbReference>
<dbReference type="InterPro" id="IPR058781">
    <property type="entry name" value="HH_AprE-like"/>
</dbReference>
<evidence type="ECO:0000256" key="4">
    <source>
        <dbReference type="ARBA" id="ARBA00022475"/>
    </source>
</evidence>
<dbReference type="GO" id="GO:0005886">
    <property type="term" value="C:plasma membrane"/>
    <property type="evidence" value="ECO:0007669"/>
    <property type="project" value="UniProtKB-SubCell"/>
</dbReference>
<comment type="subcellular location">
    <subcellularLocation>
        <location evidence="1 9">Cell inner membrane</location>
        <topology evidence="1 9">Single-pass membrane protein</topology>
    </subcellularLocation>
</comment>
<feature type="coiled-coil region" evidence="10">
    <location>
        <begin position="246"/>
        <end position="273"/>
    </location>
</feature>
<feature type="coiled-coil region" evidence="10">
    <location>
        <begin position="144"/>
        <end position="178"/>
    </location>
</feature>
<evidence type="ECO:0000256" key="1">
    <source>
        <dbReference type="ARBA" id="ARBA00004377"/>
    </source>
</evidence>
<sequence length="427" mass="46083">MTATAGASLRRHARAGLGLVVLVLGGFLGWSLLAEVAGAVVAPGRIVVESDVKRIQHLEGGVVSEIHARNGDGVAAGQLLVRLDGTQARANLGIVESQVIALAHRRHRLMAERDGLAEPAGQPDQPGPALDAWRAEARVLAALRAARDGEIAQLREQIAQASRNTEGLQAQIKAKDRELRLIGEELRGVRELRQKELVPLPRLKALERDEARIAGERGQLLSTVAQTGQRIAELELQVIQVDTQRMKDVLAELREVETRLAELSERRIAAGDQLRRIDILSPTAGTIHESIVHTTGGVVGPGETLMLVVPAHDRLIIEAEIEPTGIDRVKPGMAGRVRFPAFDQRTTPEVTGTIDAVTPDASSDPQTGRTFYRARIGIERSALPPAVASALKPGMPAEIFIETASRTVLGYLVKPLQDQIAKTFIED</sequence>
<accession>A0A317E3H4</accession>
<dbReference type="PANTHER" id="PTHR30386:SF17">
    <property type="entry name" value="ALKALINE PROTEASE SECRETION PROTEIN APRE"/>
    <property type="match status" value="1"/>
</dbReference>
<dbReference type="PANTHER" id="PTHR30386">
    <property type="entry name" value="MEMBRANE FUSION SUBUNIT OF EMRAB-TOLC MULTIDRUG EFFLUX PUMP"/>
    <property type="match status" value="1"/>
</dbReference>
<keyword evidence="10" id="KW-0175">Coiled coil</keyword>